<dbReference type="InterPro" id="IPR045500">
    <property type="entry name" value="DUF6491"/>
</dbReference>
<keyword evidence="3" id="KW-1185">Reference proteome</keyword>
<proteinExistence type="predicted"/>
<organism evidence="2 3">
    <name type="scientific">Sphingorhabdus lacus</name>
    <dbReference type="NCBI Taxonomy" id="392610"/>
    <lineage>
        <taxon>Bacteria</taxon>
        <taxon>Pseudomonadati</taxon>
        <taxon>Pseudomonadota</taxon>
        <taxon>Alphaproteobacteria</taxon>
        <taxon>Sphingomonadales</taxon>
        <taxon>Sphingomonadaceae</taxon>
        <taxon>Sphingorhabdus</taxon>
    </lineage>
</organism>
<evidence type="ECO:0008006" key="4">
    <source>
        <dbReference type="Google" id="ProtNLM"/>
    </source>
</evidence>
<dbReference type="KEGG" id="slaa:EUU25_11485"/>
<dbReference type="Proteomes" id="UP000428803">
    <property type="component" value="Chromosome"/>
</dbReference>
<evidence type="ECO:0000313" key="2">
    <source>
        <dbReference type="EMBL" id="QGY81176.1"/>
    </source>
</evidence>
<sequence length="141" mass="15086">MHSKLILALALPIAALTSCGDVDSTPKPLTEKQSELLTKELAGRVAGTAVNCISDFNSTNVVRVSDDILLYRVSGNLVYKNTLRSSCPGLARDSDIMVTEQFGGQKCRGDLVKLVDRTSGIPGPVCSLGEFVPYRKDKSGN</sequence>
<feature type="chain" id="PRO_5026061630" description="Lipoprotein" evidence="1">
    <location>
        <begin position="21"/>
        <end position="141"/>
    </location>
</feature>
<reference evidence="3" key="1">
    <citation type="submission" date="2019-01" db="EMBL/GenBank/DDBJ databases">
        <title>Sphingorhabdus lacus sp.nov., isolated from an oligotrophic freshwater lake.</title>
        <authorList>
            <person name="Park M."/>
        </authorList>
    </citation>
    <scope>NUCLEOTIDE SEQUENCE [LARGE SCALE GENOMIC DNA]</scope>
    <source>
        <strain evidence="3">IMCC1753</strain>
    </source>
</reference>
<feature type="signal peptide" evidence="1">
    <location>
        <begin position="1"/>
        <end position="20"/>
    </location>
</feature>
<evidence type="ECO:0000256" key="1">
    <source>
        <dbReference type="SAM" id="SignalP"/>
    </source>
</evidence>
<dbReference type="OrthoDB" id="7596589at2"/>
<name>A0A6I6LAQ9_9SPHN</name>
<dbReference type="RefSeq" id="WP_158901108.1">
    <property type="nucleotide sequence ID" value="NZ_CP035733.1"/>
</dbReference>
<protein>
    <recommendedName>
        <fullName evidence="4">Lipoprotein</fullName>
    </recommendedName>
</protein>
<accession>A0A6I6LAQ9</accession>
<gene>
    <name evidence="2" type="ORF">EUU25_11485</name>
</gene>
<keyword evidence="1" id="KW-0732">Signal</keyword>
<dbReference type="PROSITE" id="PS51257">
    <property type="entry name" value="PROKAR_LIPOPROTEIN"/>
    <property type="match status" value="1"/>
</dbReference>
<dbReference type="AlphaFoldDB" id="A0A6I6LAQ9"/>
<dbReference type="EMBL" id="CP035733">
    <property type="protein sequence ID" value="QGY81176.1"/>
    <property type="molecule type" value="Genomic_DNA"/>
</dbReference>
<evidence type="ECO:0000313" key="3">
    <source>
        <dbReference type="Proteomes" id="UP000428803"/>
    </source>
</evidence>
<dbReference type="Pfam" id="PF20101">
    <property type="entry name" value="DUF6491"/>
    <property type="match status" value="1"/>
</dbReference>